<dbReference type="EMBL" id="JABZSQ010000274">
    <property type="protein sequence ID" value="MBF1415945.1"/>
    <property type="molecule type" value="Genomic_DNA"/>
</dbReference>
<evidence type="ECO:0000313" key="2">
    <source>
        <dbReference type="Proteomes" id="UP000757461"/>
    </source>
</evidence>
<dbReference type="AlphaFoldDB" id="A0A930I189"/>
<reference evidence="1" key="1">
    <citation type="submission" date="2020-04" db="EMBL/GenBank/DDBJ databases">
        <title>Deep metagenomics examines the oral microbiome during advanced dental caries in children, revealing novel taxa and co-occurrences with host molecules.</title>
        <authorList>
            <person name="Baker J.L."/>
            <person name="Morton J.T."/>
            <person name="Dinis M."/>
            <person name="Alvarez R."/>
            <person name="Tran N.C."/>
            <person name="Knight R."/>
            <person name="Edlund A."/>
        </authorList>
    </citation>
    <scope>NUCLEOTIDE SEQUENCE</scope>
    <source>
        <strain evidence="1">JCVI_25_bin.9</strain>
    </source>
</reference>
<dbReference type="Proteomes" id="UP000757461">
    <property type="component" value="Unassembled WGS sequence"/>
</dbReference>
<organism evidence="1 2">
    <name type="scientific">Prevotella histicola</name>
    <dbReference type="NCBI Taxonomy" id="470565"/>
    <lineage>
        <taxon>Bacteria</taxon>
        <taxon>Pseudomonadati</taxon>
        <taxon>Bacteroidota</taxon>
        <taxon>Bacteroidia</taxon>
        <taxon>Bacteroidales</taxon>
        <taxon>Prevotellaceae</taxon>
        <taxon>Prevotella</taxon>
    </lineage>
</organism>
<protein>
    <submittedName>
        <fullName evidence="1">DUF2931 family protein</fullName>
    </submittedName>
</protein>
<sequence>MWGINIAFLLVGFACKRDLNMNYKTKFQWTPSISAPRNYPVETKYVSLGYGSDGEEYPIMNSYSDAGIAVTKGKVSFEQLEDTEGLDIPNSINALWLSYTESKIYEVHTKFSDTLQQKILQLLRDGYYDAYDKKHTTYKDFSITMLPGGKIWLYLEGATRNVLICDTIHAHPVEMSLEDFAKDAPLVANSVKDYSEGCLTKEQSENLKVNGIPYELWDKYNERYNYDIQCIFENKNSKLDSLSIVWHFINGEFNYACDGIKEEEQARLKQFYMDWEVGDKTYSGEFYFDEQEILDAFPKVFNGIERRKKGNLTVYTSKYNNKFDISLNVGEKRILLSRTRILVFCQKTDQPPSSAKIIYDNHRDINPEDIKFIGE</sequence>
<accession>A0A930I189</accession>
<gene>
    <name evidence="1" type="ORF">HXN33_10250</name>
</gene>
<dbReference type="InterPro" id="IPR021326">
    <property type="entry name" value="DUF2931"/>
</dbReference>
<proteinExistence type="predicted"/>
<dbReference type="Pfam" id="PF11153">
    <property type="entry name" value="DUF2931"/>
    <property type="match status" value="1"/>
</dbReference>
<comment type="caution">
    <text evidence="1">The sequence shown here is derived from an EMBL/GenBank/DDBJ whole genome shotgun (WGS) entry which is preliminary data.</text>
</comment>
<evidence type="ECO:0000313" key="1">
    <source>
        <dbReference type="EMBL" id="MBF1415945.1"/>
    </source>
</evidence>
<name>A0A930I189_9BACT</name>